<feature type="compositionally biased region" description="Basic and acidic residues" evidence="1">
    <location>
        <begin position="26"/>
        <end position="36"/>
    </location>
</feature>
<evidence type="ECO:0000256" key="1">
    <source>
        <dbReference type="SAM" id="MobiDB-lite"/>
    </source>
</evidence>
<sequence>MLRPKAVKKTKLIRGIDCGPSSYLMGHKEAMEHQKEEDTEEDCDWDPDREETKDENDNSFDKANNSVE</sequence>
<evidence type="ECO:0000313" key="2">
    <source>
        <dbReference type="EMBL" id="KAF5179317.1"/>
    </source>
</evidence>
<dbReference type="EMBL" id="JABWDY010038937">
    <property type="protein sequence ID" value="KAF5179317.1"/>
    <property type="molecule type" value="Genomic_DNA"/>
</dbReference>
<accession>A0A7J6V3E6</accession>
<dbReference type="Proteomes" id="UP000554482">
    <property type="component" value="Unassembled WGS sequence"/>
</dbReference>
<feature type="compositionally biased region" description="Acidic residues" evidence="1">
    <location>
        <begin position="37"/>
        <end position="49"/>
    </location>
</feature>
<comment type="caution">
    <text evidence="2">The sequence shown here is derived from an EMBL/GenBank/DDBJ whole genome shotgun (WGS) entry which is preliminary data.</text>
</comment>
<feature type="compositionally biased region" description="Basic and acidic residues" evidence="1">
    <location>
        <begin position="50"/>
        <end position="60"/>
    </location>
</feature>
<keyword evidence="3" id="KW-1185">Reference proteome</keyword>
<organism evidence="2 3">
    <name type="scientific">Thalictrum thalictroides</name>
    <name type="common">Rue-anemone</name>
    <name type="synonym">Anemone thalictroides</name>
    <dbReference type="NCBI Taxonomy" id="46969"/>
    <lineage>
        <taxon>Eukaryota</taxon>
        <taxon>Viridiplantae</taxon>
        <taxon>Streptophyta</taxon>
        <taxon>Embryophyta</taxon>
        <taxon>Tracheophyta</taxon>
        <taxon>Spermatophyta</taxon>
        <taxon>Magnoliopsida</taxon>
        <taxon>Ranunculales</taxon>
        <taxon>Ranunculaceae</taxon>
        <taxon>Thalictroideae</taxon>
        <taxon>Thalictrum</taxon>
    </lineage>
</organism>
<reference evidence="2 3" key="1">
    <citation type="submission" date="2020-06" db="EMBL/GenBank/DDBJ databases">
        <title>Transcriptomic and genomic resources for Thalictrum thalictroides and T. hernandezii: Facilitating candidate gene discovery in an emerging model plant lineage.</title>
        <authorList>
            <person name="Arias T."/>
            <person name="Riano-Pachon D.M."/>
            <person name="Di Stilio V.S."/>
        </authorList>
    </citation>
    <scope>NUCLEOTIDE SEQUENCE [LARGE SCALE GENOMIC DNA]</scope>
    <source>
        <strain evidence="3">cv. WT478/WT964</strain>
        <tissue evidence="2">Leaves</tissue>
    </source>
</reference>
<dbReference type="AlphaFoldDB" id="A0A7J6V3E6"/>
<evidence type="ECO:0000313" key="3">
    <source>
        <dbReference type="Proteomes" id="UP000554482"/>
    </source>
</evidence>
<gene>
    <name evidence="2" type="ORF">FRX31_031094</name>
</gene>
<name>A0A7J6V3E6_THATH</name>
<protein>
    <submittedName>
        <fullName evidence="2">Uncharacterized protein</fullName>
    </submittedName>
</protein>
<feature type="region of interest" description="Disordered" evidence="1">
    <location>
        <begin position="18"/>
        <end position="68"/>
    </location>
</feature>
<proteinExistence type="predicted"/>